<keyword evidence="2" id="KW-1185">Reference proteome</keyword>
<name>A0A1G7N4J2_9PSEU</name>
<dbReference type="AlphaFoldDB" id="A0A1G7N4J2"/>
<gene>
    <name evidence="1" type="ORF">SAMN05216553_102642</name>
</gene>
<proteinExistence type="predicted"/>
<sequence>MDHVLAGLLRERVFAILASLESPETHRLTTAWRALLHLHEQTESGTCRACGRRRGHMCSVWRVAATHFLSRE</sequence>
<reference evidence="2" key="1">
    <citation type="submission" date="2016-10" db="EMBL/GenBank/DDBJ databases">
        <authorList>
            <person name="Varghese N."/>
            <person name="Submissions S."/>
        </authorList>
    </citation>
    <scope>NUCLEOTIDE SEQUENCE [LARGE SCALE GENOMIC DNA]</scope>
    <source>
        <strain evidence="2">CGMCC 4.3506</strain>
    </source>
</reference>
<accession>A0A1G7N4J2</accession>
<organism evidence="1 2">
    <name type="scientific">Lentzea fradiae</name>
    <dbReference type="NCBI Taxonomy" id="200378"/>
    <lineage>
        <taxon>Bacteria</taxon>
        <taxon>Bacillati</taxon>
        <taxon>Actinomycetota</taxon>
        <taxon>Actinomycetes</taxon>
        <taxon>Pseudonocardiales</taxon>
        <taxon>Pseudonocardiaceae</taxon>
        <taxon>Lentzea</taxon>
    </lineage>
</organism>
<dbReference type="EMBL" id="FNCC01000002">
    <property type="protein sequence ID" value="SDF68250.1"/>
    <property type="molecule type" value="Genomic_DNA"/>
</dbReference>
<dbReference type="Proteomes" id="UP000199623">
    <property type="component" value="Unassembled WGS sequence"/>
</dbReference>
<evidence type="ECO:0000313" key="2">
    <source>
        <dbReference type="Proteomes" id="UP000199623"/>
    </source>
</evidence>
<protein>
    <submittedName>
        <fullName evidence="1">Uncharacterized protein</fullName>
    </submittedName>
</protein>
<evidence type="ECO:0000313" key="1">
    <source>
        <dbReference type="EMBL" id="SDF68250.1"/>
    </source>
</evidence>